<organism evidence="3 4">
    <name type="scientific">Cotesia congregata</name>
    <name type="common">Parasitoid wasp</name>
    <name type="synonym">Apanteles congregatus</name>
    <dbReference type="NCBI Taxonomy" id="51543"/>
    <lineage>
        <taxon>Eukaryota</taxon>
        <taxon>Metazoa</taxon>
        <taxon>Ecdysozoa</taxon>
        <taxon>Arthropoda</taxon>
        <taxon>Hexapoda</taxon>
        <taxon>Insecta</taxon>
        <taxon>Pterygota</taxon>
        <taxon>Neoptera</taxon>
        <taxon>Endopterygota</taxon>
        <taxon>Hymenoptera</taxon>
        <taxon>Apocrita</taxon>
        <taxon>Ichneumonoidea</taxon>
        <taxon>Braconidae</taxon>
        <taxon>Microgastrinae</taxon>
        <taxon>Cotesia</taxon>
    </lineage>
</organism>
<dbReference type="InterPro" id="IPR009057">
    <property type="entry name" value="Homeodomain-like_sf"/>
</dbReference>
<dbReference type="Gene3D" id="1.10.10.60">
    <property type="entry name" value="Homeodomain-like"/>
    <property type="match status" value="1"/>
</dbReference>
<dbReference type="Pfam" id="PF05225">
    <property type="entry name" value="HTH_psq"/>
    <property type="match status" value="1"/>
</dbReference>
<dbReference type="EMBL" id="CAJNRD030001118">
    <property type="protein sequence ID" value="CAG5082719.1"/>
    <property type="molecule type" value="Genomic_DNA"/>
</dbReference>
<name>A0A8J2H869_COTCN</name>
<comment type="subcellular location">
    <subcellularLocation>
        <location evidence="1">Nucleus</location>
    </subcellularLocation>
</comment>
<reference evidence="3" key="1">
    <citation type="submission" date="2021-04" db="EMBL/GenBank/DDBJ databases">
        <authorList>
            <person name="Chebbi M.A.C M."/>
        </authorList>
    </citation>
    <scope>NUCLEOTIDE SEQUENCE</scope>
</reference>
<dbReference type="SUPFAM" id="SSF46689">
    <property type="entry name" value="Homeodomain-like"/>
    <property type="match status" value="1"/>
</dbReference>
<evidence type="ECO:0000313" key="4">
    <source>
        <dbReference type="Proteomes" id="UP000786811"/>
    </source>
</evidence>
<comment type="caution">
    <text evidence="3">The sequence shown here is derived from an EMBL/GenBank/DDBJ whole genome shotgun (WGS) entry which is preliminary data.</text>
</comment>
<evidence type="ECO:0000256" key="1">
    <source>
        <dbReference type="ARBA" id="ARBA00004123"/>
    </source>
</evidence>
<accession>A0A8J2H869</accession>
<dbReference type="GO" id="GO:0003677">
    <property type="term" value="F:DNA binding"/>
    <property type="evidence" value="ECO:0007669"/>
    <property type="project" value="InterPro"/>
</dbReference>
<feature type="domain" description="HTH psq-type" evidence="2">
    <location>
        <begin position="1"/>
        <end position="34"/>
    </location>
</feature>
<dbReference type="InterPro" id="IPR007889">
    <property type="entry name" value="HTH_Psq"/>
</dbReference>
<dbReference type="GO" id="GO:0005634">
    <property type="term" value="C:nucleus"/>
    <property type="evidence" value="ECO:0007669"/>
    <property type="project" value="UniProtKB-SubCell"/>
</dbReference>
<evidence type="ECO:0000313" key="3">
    <source>
        <dbReference type="EMBL" id="CAG5082719.1"/>
    </source>
</evidence>
<dbReference type="OrthoDB" id="8195605at2759"/>
<keyword evidence="4" id="KW-1185">Reference proteome</keyword>
<gene>
    <name evidence="3" type="ORF">HICCMSTLAB_LOCUS3635</name>
</gene>
<protein>
    <recommendedName>
        <fullName evidence="2">HTH psq-type domain-containing protein</fullName>
    </recommendedName>
</protein>
<proteinExistence type="predicted"/>
<dbReference type="AlphaFoldDB" id="A0A8J2H869"/>
<evidence type="ECO:0000259" key="2">
    <source>
        <dbReference type="Pfam" id="PF05225"/>
    </source>
</evidence>
<dbReference type="Proteomes" id="UP000786811">
    <property type="component" value="Unassembled WGS sequence"/>
</dbReference>
<sequence>MAKAIQEVVNGAIRFKTAAKSYNVPRSTLQRRIKAFKWNEIWRNEETKLHKHRVNTWDERPQFQSREDQCSLTKLRIGHTTFSHGYLLNKEDPKSCPACIERASV</sequence>